<dbReference type="InterPro" id="IPR029787">
    <property type="entry name" value="Nucleotide_cyclase"/>
</dbReference>
<feature type="modified residue" description="4-aspartylphosphate" evidence="1">
    <location>
        <position position="51"/>
    </location>
</feature>
<dbReference type="PROSITE" id="PS50110">
    <property type="entry name" value="RESPONSE_REGULATORY"/>
    <property type="match status" value="1"/>
</dbReference>
<sequence>MRVLVVDDDPGSRLVAQAAVERPGHECLVADDGDSAWEMFQRYEPHVVVTDLVMPGMDGLELCRAIRAHGQEAYTYLMVLTSFNAREDVLAGLEAGADDYVAKPLDPFVLHSRLLVAQRVTSLHAQLARYRAVLSEQARTDPLTGLPNRLKLTEDLDTLHERAERYGQDYALAMCDVDRFKEYNDTYGHQAGDRVLQEVAAALAGGSRRGDGVYRFGGEEFLLVLPNQSWAGAKAATERARASIEALAIAHSGSPAGVVTVSAGASAYTQGHRPDLDTMLAEADRALYAAKAAGRNTVALSEDADRTGR</sequence>
<dbReference type="NCBIfam" id="TIGR00254">
    <property type="entry name" value="GGDEF"/>
    <property type="match status" value="1"/>
</dbReference>
<dbReference type="CDD" id="cd01949">
    <property type="entry name" value="GGDEF"/>
    <property type="match status" value="1"/>
</dbReference>
<dbReference type="EC" id="2.7.7.65" evidence="4"/>
<dbReference type="PANTHER" id="PTHR45138">
    <property type="entry name" value="REGULATORY COMPONENTS OF SENSORY TRANSDUCTION SYSTEM"/>
    <property type="match status" value="1"/>
</dbReference>
<feature type="domain" description="GGDEF" evidence="3">
    <location>
        <begin position="168"/>
        <end position="303"/>
    </location>
</feature>
<protein>
    <submittedName>
        <fullName evidence="4">Diguanylate cyclase</fullName>
        <ecNumber evidence="4">2.7.7.65</ecNumber>
    </submittedName>
</protein>
<dbReference type="InterPro" id="IPR050469">
    <property type="entry name" value="Diguanylate_Cyclase"/>
</dbReference>
<keyword evidence="4" id="KW-0548">Nucleotidyltransferase</keyword>
<dbReference type="SUPFAM" id="SSF55073">
    <property type="entry name" value="Nucleotide cyclase"/>
    <property type="match status" value="1"/>
</dbReference>
<dbReference type="RefSeq" id="WP_345885628.1">
    <property type="nucleotide sequence ID" value="NZ_JBDFRB010000011.1"/>
</dbReference>
<dbReference type="InterPro" id="IPR001789">
    <property type="entry name" value="Sig_transdc_resp-reg_receiver"/>
</dbReference>
<dbReference type="Gene3D" id="3.30.70.270">
    <property type="match status" value="1"/>
</dbReference>
<dbReference type="Gene3D" id="3.40.50.2300">
    <property type="match status" value="1"/>
</dbReference>
<dbReference type="EMBL" id="JBDFRB010000011">
    <property type="protein sequence ID" value="MEN2745273.1"/>
    <property type="molecule type" value="Genomic_DNA"/>
</dbReference>
<name>A0ABU9X589_9MICC</name>
<accession>A0ABU9X589</accession>
<dbReference type="PANTHER" id="PTHR45138:SF9">
    <property type="entry name" value="DIGUANYLATE CYCLASE DGCM-RELATED"/>
    <property type="match status" value="1"/>
</dbReference>
<dbReference type="InterPro" id="IPR000160">
    <property type="entry name" value="GGDEF_dom"/>
</dbReference>
<comment type="caution">
    <text evidence="4">The sequence shown here is derived from an EMBL/GenBank/DDBJ whole genome shotgun (WGS) entry which is preliminary data.</text>
</comment>
<feature type="domain" description="Response regulatory" evidence="2">
    <location>
        <begin position="2"/>
        <end position="118"/>
    </location>
</feature>
<keyword evidence="1" id="KW-0597">Phosphoprotein</keyword>
<proteinExistence type="predicted"/>
<keyword evidence="5" id="KW-1185">Reference proteome</keyword>
<dbReference type="Proteomes" id="UP001422074">
    <property type="component" value="Unassembled WGS sequence"/>
</dbReference>
<keyword evidence="4" id="KW-0808">Transferase</keyword>
<dbReference type="Pfam" id="PF00072">
    <property type="entry name" value="Response_reg"/>
    <property type="match status" value="1"/>
</dbReference>
<evidence type="ECO:0000313" key="5">
    <source>
        <dbReference type="Proteomes" id="UP001422074"/>
    </source>
</evidence>
<dbReference type="InterPro" id="IPR043128">
    <property type="entry name" value="Rev_trsase/Diguanyl_cyclase"/>
</dbReference>
<dbReference type="SUPFAM" id="SSF52172">
    <property type="entry name" value="CheY-like"/>
    <property type="match status" value="1"/>
</dbReference>
<dbReference type="SMART" id="SM00267">
    <property type="entry name" value="GGDEF"/>
    <property type="match status" value="1"/>
</dbReference>
<evidence type="ECO:0000313" key="4">
    <source>
        <dbReference type="EMBL" id="MEN2745273.1"/>
    </source>
</evidence>
<organism evidence="4 5">
    <name type="scientific">Sinomonas halotolerans</name>
    <dbReference type="NCBI Taxonomy" id="1644133"/>
    <lineage>
        <taxon>Bacteria</taxon>
        <taxon>Bacillati</taxon>
        <taxon>Actinomycetota</taxon>
        <taxon>Actinomycetes</taxon>
        <taxon>Micrococcales</taxon>
        <taxon>Micrococcaceae</taxon>
        <taxon>Sinomonas</taxon>
    </lineage>
</organism>
<dbReference type="GO" id="GO:0052621">
    <property type="term" value="F:diguanylate cyclase activity"/>
    <property type="evidence" value="ECO:0007669"/>
    <property type="project" value="UniProtKB-EC"/>
</dbReference>
<dbReference type="CDD" id="cd17574">
    <property type="entry name" value="REC_OmpR"/>
    <property type="match status" value="1"/>
</dbReference>
<dbReference type="InterPro" id="IPR011006">
    <property type="entry name" value="CheY-like_superfamily"/>
</dbReference>
<evidence type="ECO:0000256" key="1">
    <source>
        <dbReference type="PROSITE-ProRule" id="PRU00169"/>
    </source>
</evidence>
<dbReference type="Pfam" id="PF00990">
    <property type="entry name" value="GGDEF"/>
    <property type="match status" value="1"/>
</dbReference>
<dbReference type="PROSITE" id="PS50887">
    <property type="entry name" value="GGDEF"/>
    <property type="match status" value="1"/>
</dbReference>
<dbReference type="SMART" id="SM00448">
    <property type="entry name" value="REC"/>
    <property type="match status" value="1"/>
</dbReference>
<evidence type="ECO:0000259" key="3">
    <source>
        <dbReference type="PROSITE" id="PS50887"/>
    </source>
</evidence>
<evidence type="ECO:0000259" key="2">
    <source>
        <dbReference type="PROSITE" id="PS50110"/>
    </source>
</evidence>
<gene>
    <name evidence="4" type="ORF">ABCQ75_12110</name>
</gene>
<reference evidence="4 5" key="1">
    <citation type="submission" date="2024-05" db="EMBL/GenBank/DDBJ databases">
        <title>Sinomonas sp. nov., isolated from a waste landfill.</title>
        <authorList>
            <person name="Zhao Y."/>
        </authorList>
    </citation>
    <scope>NUCLEOTIDE SEQUENCE [LARGE SCALE GENOMIC DNA]</scope>
    <source>
        <strain evidence="4 5">CCTCC AB2014300</strain>
    </source>
</reference>